<dbReference type="Pfam" id="PF00668">
    <property type="entry name" value="Condensation"/>
    <property type="match status" value="1"/>
</dbReference>
<dbReference type="InterPro" id="IPR057326">
    <property type="entry name" value="KR_dom"/>
</dbReference>
<dbReference type="Gene3D" id="3.40.366.10">
    <property type="entry name" value="Malonyl-Coenzyme A Acyl Carrier Protein, domain 2"/>
    <property type="match status" value="1"/>
</dbReference>
<dbReference type="PANTHER" id="PTHR43775">
    <property type="entry name" value="FATTY ACID SYNTHASE"/>
    <property type="match status" value="1"/>
</dbReference>
<dbReference type="InterPro" id="IPR023213">
    <property type="entry name" value="CAT-like_dom_sf"/>
</dbReference>
<dbReference type="PROSITE" id="PS52004">
    <property type="entry name" value="KS3_2"/>
    <property type="match status" value="1"/>
</dbReference>
<dbReference type="CDD" id="cd05930">
    <property type="entry name" value="A_NRPS"/>
    <property type="match status" value="1"/>
</dbReference>
<dbReference type="Pfam" id="PF02801">
    <property type="entry name" value="Ketoacyl-synt_C"/>
    <property type="match status" value="1"/>
</dbReference>
<dbReference type="Pfam" id="PF16197">
    <property type="entry name" value="KAsynt_C_assoc"/>
    <property type="match status" value="1"/>
</dbReference>
<dbReference type="Gene3D" id="2.30.38.10">
    <property type="entry name" value="Luciferase, Domain 3"/>
    <property type="match status" value="1"/>
</dbReference>
<evidence type="ECO:0000256" key="6">
    <source>
        <dbReference type="SAM" id="MobiDB-lite"/>
    </source>
</evidence>
<dbReference type="Gene3D" id="3.30.559.10">
    <property type="entry name" value="Chloramphenicol acetyltransferase-like domain"/>
    <property type="match status" value="1"/>
</dbReference>
<dbReference type="SUPFAM" id="SSF53901">
    <property type="entry name" value="Thiolase-like"/>
    <property type="match status" value="1"/>
</dbReference>
<proteinExistence type="inferred from homology"/>
<dbReference type="CDD" id="cd00833">
    <property type="entry name" value="PKS"/>
    <property type="match status" value="1"/>
</dbReference>
<name>A0ABU3PBI6_9BURK</name>
<dbReference type="Pfam" id="PF00550">
    <property type="entry name" value="PP-binding"/>
    <property type="match status" value="2"/>
</dbReference>
<feature type="domain" description="Ketosynthase family 3 (KS3)" evidence="8">
    <location>
        <begin position="24"/>
        <end position="450"/>
    </location>
</feature>
<dbReference type="InterPro" id="IPR000873">
    <property type="entry name" value="AMP-dep_synth/lig_dom"/>
</dbReference>
<dbReference type="PANTHER" id="PTHR43775:SF37">
    <property type="entry name" value="SI:DKEY-61P9.11"/>
    <property type="match status" value="1"/>
</dbReference>
<dbReference type="Pfam" id="PF00698">
    <property type="entry name" value="Acyl_transf_1"/>
    <property type="match status" value="1"/>
</dbReference>
<dbReference type="SMART" id="SM00825">
    <property type="entry name" value="PKS_KS"/>
    <property type="match status" value="1"/>
</dbReference>
<feature type="domain" description="Carrier" evidence="7">
    <location>
        <begin position="1401"/>
        <end position="1476"/>
    </location>
</feature>
<comment type="caution">
    <text evidence="9">The sequence shown here is derived from an EMBL/GenBank/DDBJ whole genome shotgun (WGS) entry which is preliminary data.</text>
</comment>
<evidence type="ECO:0000313" key="9">
    <source>
        <dbReference type="EMBL" id="MDT8999924.1"/>
    </source>
</evidence>
<dbReference type="RefSeq" id="WP_315650476.1">
    <property type="nucleotide sequence ID" value="NZ_JAVXZY010000004.1"/>
</dbReference>
<dbReference type="InterPro" id="IPR013968">
    <property type="entry name" value="PKS_KR"/>
</dbReference>
<dbReference type="InterPro" id="IPR014031">
    <property type="entry name" value="Ketoacyl_synth_C"/>
</dbReference>
<dbReference type="SUPFAM" id="SSF51735">
    <property type="entry name" value="NAD(P)-binding Rossmann-fold domains"/>
    <property type="match status" value="2"/>
</dbReference>
<dbReference type="InterPro" id="IPR045851">
    <property type="entry name" value="AMP-bd_C_sf"/>
</dbReference>
<dbReference type="SUPFAM" id="SSF56801">
    <property type="entry name" value="Acetyl-CoA synthetase-like"/>
    <property type="match status" value="1"/>
</dbReference>
<sequence>MHSLPHAESNDDSNDDCNDDSDPALSLAIIGMAGRFPQAETLDAFWQLLIEGREGIRRFSVEELRQAGVPEEEFSQPDYVPAGAVIEDVAGFDAAFFAMNPREAACTDPQQRLFLEVAWAALEHAGVDPQREPGRIGIFAGSSRNQYLVDHLLSQPEAQLPGALQLVMGNDKDYIAGRSAYKLGLTGPAVNVQSACSTSLVAVHLAAQSVLNGECELALAGAASLTRLGTQGYVYTEGGIAAPDGHCRPFDAAAQGTVPGCGVAAVVLKRLDRALADGDVVHAVIRGSAINNDGRDKSSFTAPSVAGQAAVIAEALAVAGLEPQDIDFIEAHGTATALGDPIEVTALQQVYGAAGVPAGSVVLGSLKSNFGHMDACSGVAGLIKTVLALQHEALPPTLHYQQPNPNIDFAASAFRVSASAEPWPARGRPRRAAVSSFGVGGTNAHVVLEQAPAAAHDAEATAGAQLLVLSARSRSALQAQQAALLAHWNAHPELDAGAVAATLWHGRQQLRWRAALACSDAADARQRLAQPLPVREAPAQRPALVFMFPGQGAQQLGMGRALAAQLPAFAAELQACNAVLQRLGWGHDLLALIWAEGADKARAEQLLAQTELTQPALFAIEWSLATVLRQLGLEPDAMIGHSLGEWVAAAQAGVFTRDQALEAVMWRGRLMAAQPTGRMLAVGVGEAAAEALLGPGLWLAAVNGPAQCSLSGEAAALEALAARLQAEGLPCQWLATSHAYHSGLMQGALAPFGELLSRWQLQAPQRPFISNVSGDWIRAEDAQSVAYWQQQLLAPVRFHAGLQTVAPGAALLLELGPGRALSRMAGACWPDDASRLALPLQPKADASGSQGTAEGWRQWLDAWAQAWTFGLALPAALQPRPRRKALLPSYPFEHQPHWVPATRSAPAGGRRAELRDWCGLPSWQRLPAGSRVQQAQAQPRRWYLAREQAQGQPWLPRAAGWRSVQAPGPQSSAWVHWLEEWREQWRAAPGAVVCAWGLAEPLMPRQEFLSLQQLLRGLAADVQALDLAETLPVQLLCRGSAAVLDGEVLMPARAVWRGLVGTAAAEWPQLALQLIDLGADAPSEAQAERLGLASTAAAALEPWWQAWRGQSRWVAAEFSGSVEQLPTGFSLPSGSHVLISGGLGGMGLTFARALAGSVADLRLTLLGRSPLEQGPAALVAQRREALRELQGLGAQPRYLALDVADAAALQALAQDCARPDAFGGPVNAILHTAGVAGGALLDQLDEAALDAVFAPKVQGSLNLLQAFDGPALQVMLMCSSLSPWAPGLGQAHYAAANAFQAALAQAWRGVARLVAVDWCAWSEVGMAARISGSLAQAGGHNEIQPAQAARLLPLLLGSSEPLWMVSPQPLALVQQQTAVFNRELLQGKLPDAELQDLAADEGASTLQRRVSALWQQLLGVAAPASDADFFALGGHSLLATQLLAQLRRQLQLELPQNFVFEHPGFASMCAALEALQAAGAEAPAEAATEVQPGEPSDEHPASFAQQRMWMLEQMAQGAPLYHMPSAWWLDGGVDEQALEQALQQLLARHEVLRSGLHWSESGLVQRVLPPPARLLHAEAFEGEAEAALALARQWIAEPFALQQGQMIKARLWRWADGRALFVLCQHHIASDGWSTGILLRELQQAYRAALAGQSPAWPALPMQYRDYARAQRELLRGPRLERQLAHWRERLADAPLLSSWPADRARPPLPSSTGGVLQFELSASLCQGLQGLAQAHQATLFMTLMCAHMLMLARLSGQDEVCVGTPVAGRQQEGWEPLVGFFVNTLVLRARFPAEQTLSQALSAVRRVALDAFAHQDVPFEQVVEQLQLPRDSSRTPLFQTLLTLQAGNTQALDLAGLSSRAEALHPGGSQFDVSLSLTPLQQGLGVSIEYRRDLFDAETVQRQAARFIHVLEQLVREPQAQVGGGWWLLPGEREALLRQPALEAVARAFDQRPLHEQVLDVATRHASRPALRDERQELSYAELAEALRRQATVLRRWGVGRGVVVGLHLNRGVATAVAQLAVLAAGGAFLPLDPAYPAARLAYMLGDAQPLLVLSEHEAPPQDLTPVPGWRSLAALQTEAAATEPQPLPAVQGADLAYVIYTSGSTGQPKGVLLGHRGLSHLTHAQGRLFDIQPGQRVLQFASLNFDASVSELATTLAAGALLCIPPREALMPGPALQATLQDWAIEVATLPPVALNLLDAETLPELRLLITAGEACPAALAARWLPGRRLLNAYGPTELTVCATAQTLQAEQLEQGVVPIGQPIANARAYVLDEQGEPVPAGVTGELWLGGEGLAWGYLGQAGMTAERFVPDALSGQAGARLYRSGDLARWRRDGTLEFLGRKDDQLKLRGIRVELGEVQGALAALPGVQAAAVLVQRSAQQQLQLQLQLQLQQPELVGVLVAPGQTAVQLRQALAQRLPEHLLPGRLLLLEALPQTANGKVDKAALERLLAERPREDAAAYEAPQTELQQQLAQLWQQLLGCERVGLNDHFFLLGGHSLLATRLTVQLREQLGLTLSLRDLFETPLLADLAARCEALQQAAAELDDIEY</sequence>
<keyword evidence="10" id="KW-1185">Reference proteome</keyword>
<dbReference type="PROSITE" id="PS00012">
    <property type="entry name" value="PHOSPHOPANTETHEINE"/>
    <property type="match status" value="2"/>
</dbReference>
<feature type="region of interest" description="Disordered" evidence="6">
    <location>
        <begin position="1"/>
        <end position="20"/>
    </location>
</feature>
<dbReference type="InterPro" id="IPR010071">
    <property type="entry name" value="AA_adenyl_dom"/>
</dbReference>
<dbReference type="InterPro" id="IPR020806">
    <property type="entry name" value="PKS_PP-bd"/>
</dbReference>
<dbReference type="SUPFAM" id="SSF55048">
    <property type="entry name" value="Probable ACP-binding domain of malonyl-CoA ACP transacylase"/>
    <property type="match status" value="1"/>
</dbReference>
<comment type="cofactor">
    <cofactor evidence="1">
        <name>pantetheine 4'-phosphate</name>
        <dbReference type="ChEBI" id="CHEBI:47942"/>
    </cofactor>
</comment>
<feature type="domain" description="Carrier" evidence="7">
    <location>
        <begin position="2466"/>
        <end position="2541"/>
    </location>
</feature>
<dbReference type="SUPFAM" id="SSF52777">
    <property type="entry name" value="CoA-dependent acyltransferases"/>
    <property type="match status" value="2"/>
</dbReference>
<dbReference type="InterPro" id="IPR009081">
    <property type="entry name" value="PP-bd_ACP"/>
</dbReference>
<evidence type="ECO:0000256" key="3">
    <source>
        <dbReference type="ARBA" id="ARBA00022553"/>
    </source>
</evidence>
<dbReference type="Pfam" id="PF00109">
    <property type="entry name" value="ketoacyl-synt"/>
    <property type="match status" value="1"/>
</dbReference>
<dbReference type="SUPFAM" id="SSF52151">
    <property type="entry name" value="FabD/lysophospholipase-like"/>
    <property type="match status" value="1"/>
</dbReference>
<dbReference type="Pfam" id="PF08659">
    <property type="entry name" value="KR"/>
    <property type="match status" value="1"/>
</dbReference>
<dbReference type="Gene3D" id="1.10.1200.10">
    <property type="entry name" value="ACP-like"/>
    <property type="match status" value="2"/>
</dbReference>
<dbReference type="Gene3D" id="3.40.47.10">
    <property type="match status" value="1"/>
</dbReference>
<dbReference type="SUPFAM" id="SSF47336">
    <property type="entry name" value="ACP-like"/>
    <property type="match status" value="2"/>
</dbReference>
<dbReference type="Pfam" id="PF00501">
    <property type="entry name" value="AMP-binding"/>
    <property type="match status" value="1"/>
</dbReference>
<dbReference type="InterPro" id="IPR001227">
    <property type="entry name" value="Ac_transferase_dom_sf"/>
</dbReference>
<protein>
    <submittedName>
        <fullName evidence="9">Amino acid adenylation domain-containing protein</fullName>
    </submittedName>
</protein>
<dbReference type="PROSITE" id="PS50075">
    <property type="entry name" value="CARRIER"/>
    <property type="match status" value="2"/>
</dbReference>
<dbReference type="Gene3D" id="3.30.70.250">
    <property type="entry name" value="Malonyl-CoA ACP transacylase, ACP-binding"/>
    <property type="match status" value="1"/>
</dbReference>
<dbReference type="SMART" id="SM00827">
    <property type="entry name" value="PKS_AT"/>
    <property type="match status" value="1"/>
</dbReference>
<comment type="similarity">
    <text evidence="5">In the C-terminal section; belongs to the NRP synthetase family.</text>
</comment>
<dbReference type="Gene3D" id="3.40.50.720">
    <property type="entry name" value="NAD(P)-binding Rossmann-like Domain"/>
    <property type="match status" value="1"/>
</dbReference>
<dbReference type="EMBL" id="JAVXZY010000004">
    <property type="protein sequence ID" value="MDT8999924.1"/>
    <property type="molecule type" value="Genomic_DNA"/>
</dbReference>
<organism evidence="9 10">
    <name type="scientific">Roseateles aquae</name>
    <dbReference type="NCBI Taxonomy" id="3077235"/>
    <lineage>
        <taxon>Bacteria</taxon>
        <taxon>Pseudomonadati</taxon>
        <taxon>Pseudomonadota</taxon>
        <taxon>Betaproteobacteria</taxon>
        <taxon>Burkholderiales</taxon>
        <taxon>Sphaerotilaceae</taxon>
        <taxon>Roseateles</taxon>
    </lineage>
</organism>
<dbReference type="SMART" id="SM00822">
    <property type="entry name" value="PKS_KR"/>
    <property type="match status" value="1"/>
</dbReference>
<accession>A0ABU3PBI6</accession>
<dbReference type="InterPro" id="IPR016035">
    <property type="entry name" value="Acyl_Trfase/lysoPLipase"/>
</dbReference>
<dbReference type="NCBIfam" id="TIGR01733">
    <property type="entry name" value="AA-adenyl-dom"/>
    <property type="match status" value="1"/>
</dbReference>
<dbReference type="CDD" id="cd19531">
    <property type="entry name" value="LCL_NRPS-like"/>
    <property type="match status" value="1"/>
</dbReference>
<gene>
    <name evidence="9" type="ORF">RQP53_11675</name>
</gene>
<keyword evidence="4" id="KW-0808">Transferase</keyword>
<evidence type="ECO:0000256" key="2">
    <source>
        <dbReference type="ARBA" id="ARBA00022450"/>
    </source>
</evidence>
<dbReference type="Gene3D" id="3.30.559.30">
    <property type="entry name" value="Nonribosomal peptide synthetase, condensation domain"/>
    <property type="match status" value="1"/>
</dbReference>
<dbReference type="InterPro" id="IPR036736">
    <property type="entry name" value="ACP-like_sf"/>
</dbReference>
<dbReference type="InterPro" id="IPR020845">
    <property type="entry name" value="AMP-binding_CS"/>
</dbReference>
<dbReference type="InterPro" id="IPR016039">
    <property type="entry name" value="Thiolase-like"/>
</dbReference>
<dbReference type="Gene3D" id="3.40.50.980">
    <property type="match status" value="2"/>
</dbReference>
<evidence type="ECO:0000256" key="4">
    <source>
        <dbReference type="ARBA" id="ARBA00022679"/>
    </source>
</evidence>
<dbReference type="Gene3D" id="3.30.300.30">
    <property type="match status" value="1"/>
</dbReference>
<dbReference type="InterPro" id="IPR016036">
    <property type="entry name" value="Malonyl_transacylase_ACP-bd"/>
</dbReference>
<evidence type="ECO:0000259" key="7">
    <source>
        <dbReference type="PROSITE" id="PS50075"/>
    </source>
</evidence>
<evidence type="ECO:0000259" key="8">
    <source>
        <dbReference type="PROSITE" id="PS52004"/>
    </source>
</evidence>
<dbReference type="Gene3D" id="3.30.70.3290">
    <property type="match status" value="1"/>
</dbReference>
<reference evidence="9" key="1">
    <citation type="submission" date="2023-09" db="EMBL/GenBank/DDBJ databases">
        <title>Paucibacter sp. APW11 Genome sequencing and assembly.</title>
        <authorList>
            <person name="Kim I."/>
        </authorList>
    </citation>
    <scope>NUCLEOTIDE SEQUENCE</scope>
    <source>
        <strain evidence="9">APW11</strain>
    </source>
</reference>
<dbReference type="InterPro" id="IPR020841">
    <property type="entry name" value="PKS_Beta-ketoAc_synthase_dom"/>
</dbReference>
<feature type="compositionally biased region" description="Acidic residues" evidence="6">
    <location>
        <begin position="10"/>
        <end position="20"/>
    </location>
</feature>
<evidence type="ECO:0000256" key="1">
    <source>
        <dbReference type="ARBA" id="ARBA00001957"/>
    </source>
</evidence>
<evidence type="ECO:0000256" key="5">
    <source>
        <dbReference type="ARBA" id="ARBA00029443"/>
    </source>
</evidence>
<dbReference type="PROSITE" id="PS00455">
    <property type="entry name" value="AMP_BINDING"/>
    <property type="match status" value="1"/>
</dbReference>
<dbReference type="InterPro" id="IPR036291">
    <property type="entry name" value="NAD(P)-bd_dom_sf"/>
</dbReference>
<dbReference type="Proteomes" id="UP001246372">
    <property type="component" value="Unassembled WGS sequence"/>
</dbReference>
<keyword evidence="2" id="KW-0596">Phosphopantetheine</keyword>
<dbReference type="InterPro" id="IPR018201">
    <property type="entry name" value="Ketoacyl_synth_AS"/>
</dbReference>
<evidence type="ECO:0000313" key="10">
    <source>
        <dbReference type="Proteomes" id="UP001246372"/>
    </source>
</evidence>
<dbReference type="InterPro" id="IPR014043">
    <property type="entry name" value="Acyl_transferase_dom"/>
</dbReference>
<dbReference type="InterPro" id="IPR006162">
    <property type="entry name" value="Ppantetheine_attach_site"/>
</dbReference>
<dbReference type="InterPro" id="IPR014030">
    <property type="entry name" value="Ketoacyl_synth_N"/>
</dbReference>
<keyword evidence="3" id="KW-0597">Phosphoprotein</keyword>
<dbReference type="InterPro" id="IPR050091">
    <property type="entry name" value="PKS_NRPS_Biosynth_Enz"/>
</dbReference>
<dbReference type="SMART" id="SM00823">
    <property type="entry name" value="PKS_PP"/>
    <property type="match status" value="2"/>
</dbReference>
<dbReference type="InterPro" id="IPR001242">
    <property type="entry name" value="Condensation_dom"/>
</dbReference>
<dbReference type="InterPro" id="IPR032821">
    <property type="entry name" value="PKS_assoc"/>
</dbReference>
<dbReference type="PROSITE" id="PS00606">
    <property type="entry name" value="KS3_1"/>
    <property type="match status" value="1"/>
</dbReference>